<evidence type="ECO:0000313" key="9">
    <source>
        <dbReference type="Proteomes" id="UP000192596"/>
    </source>
</evidence>
<dbReference type="InParanoid" id="A0A1V8TVA2"/>
<dbReference type="STRING" id="1507870.A0A1V8TVA2"/>
<dbReference type="InterPro" id="IPR013057">
    <property type="entry name" value="AA_transpt_TM"/>
</dbReference>
<dbReference type="OrthoDB" id="40134at2759"/>
<dbReference type="PANTHER" id="PTHR22950:SF461">
    <property type="entry name" value="AMINO ACID TRANSPORTER TRANSMEMBRANE DOMAIN-CONTAINING PROTEIN"/>
    <property type="match status" value="1"/>
</dbReference>
<feature type="transmembrane region" description="Helical" evidence="6">
    <location>
        <begin position="250"/>
        <end position="272"/>
    </location>
</feature>
<dbReference type="PANTHER" id="PTHR22950">
    <property type="entry name" value="AMINO ACID TRANSPORTER"/>
    <property type="match status" value="1"/>
</dbReference>
<comment type="similarity">
    <text evidence="2">Belongs to the amino acid/polyamine transporter 2 family.</text>
</comment>
<dbReference type="GO" id="GO:0016020">
    <property type="term" value="C:membrane"/>
    <property type="evidence" value="ECO:0007669"/>
    <property type="project" value="UniProtKB-SubCell"/>
</dbReference>
<evidence type="ECO:0000256" key="5">
    <source>
        <dbReference type="ARBA" id="ARBA00023136"/>
    </source>
</evidence>
<feature type="domain" description="Amino acid transporter transmembrane" evidence="7">
    <location>
        <begin position="145"/>
        <end position="522"/>
    </location>
</feature>
<proteinExistence type="inferred from homology"/>
<feature type="transmembrane region" description="Helical" evidence="6">
    <location>
        <begin position="470"/>
        <end position="490"/>
    </location>
</feature>
<sequence>MSTVVPLGFPHPSAIEPLEAPYGEKAEHIVIDGIPQIRQRVWGLAARTDATVTFEEFIYWAKEERLIEEEENKRYIQKNPNTVGGRVSGLVRKITGKGTKELRESNANSEKEEAVAAQTAAHGRNSVDMTVTNEEWRIAARALRTSSWGTIFYLITTDILGWSGAPFVFASVGYGAGVALYVIFGLAAAFAGYNLWRVFLALDSSRFPMLSFGDPFLRIYGKKSRHFINFGQSLQQFLTVAVLINGQSLVLAQLASSKICYSAVMIIIMIIGMISGSLRALQHLGWMCNLSVWLNVVSFIIILVSCTHYEPLYEVIFNSTLIKTLEPIVTFAGQPPAQYQQQVVGFASQFGAINVMVYAYSGALLFVAFLAEMRHPMDFWKGLFIAQLFIGVVYIFFGVFVYSQWGQYSASNIGNVVNPLRLQQAGNVLGLLTGFFAIFLYFNIGMKTVYLEVFQEILHFPPITSKKGRFLWWGLGPMYWIIAFIVAAAVPNLNGLVGFVGGLFSLNFTYSFPAILYFGYIVQEAAALPGEGFDPVTGVTTRHDGGTKRWIRGFMKRPLLAGATFIYILMALATSGMGTWAAVEGLISIFGPTGTIATSFGCSTPL</sequence>
<keyword evidence="4 6" id="KW-1133">Transmembrane helix</keyword>
<feature type="transmembrane region" description="Helical" evidence="6">
    <location>
        <begin position="151"/>
        <end position="172"/>
    </location>
</feature>
<organism evidence="8 9">
    <name type="scientific">Cryoendolithus antarcticus</name>
    <dbReference type="NCBI Taxonomy" id="1507870"/>
    <lineage>
        <taxon>Eukaryota</taxon>
        <taxon>Fungi</taxon>
        <taxon>Dikarya</taxon>
        <taxon>Ascomycota</taxon>
        <taxon>Pezizomycotina</taxon>
        <taxon>Dothideomycetes</taxon>
        <taxon>Dothideomycetidae</taxon>
        <taxon>Cladosporiales</taxon>
        <taxon>Cladosporiaceae</taxon>
        <taxon>Cryoendolithus</taxon>
    </lineage>
</organism>
<evidence type="ECO:0000256" key="4">
    <source>
        <dbReference type="ARBA" id="ARBA00022989"/>
    </source>
</evidence>
<dbReference type="GO" id="GO:0015179">
    <property type="term" value="F:L-amino acid transmembrane transporter activity"/>
    <property type="evidence" value="ECO:0007669"/>
    <property type="project" value="TreeGrafter"/>
</dbReference>
<evidence type="ECO:0000256" key="6">
    <source>
        <dbReference type="SAM" id="Phobius"/>
    </source>
</evidence>
<feature type="transmembrane region" description="Helical" evidence="6">
    <location>
        <begin position="284"/>
        <end position="304"/>
    </location>
</feature>
<feature type="transmembrane region" description="Helical" evidence="6">
    <location>
        <begin position="350"/>
        <end position="371"/>
    </location>
</feature>
<keyword evidence="9" id="KW-1185">Reference proteome</keyword>
<keyword evidence="3 6" id="KW-0812">Transmembrane</keyword>
<reference evidence="9" key="1">
    <citation type="submission" date="2017-03" db="EMBL/GenBank/DDBJ databases">
        <title>Genomes of endolithic fungi from Antarctica.</title>
        <authorList>
            <person name="Coleine C."/>
            <person name="Masonjones S."/>
            <person name="Stajich J.E."/>
        </authorList>
    </citation>
    <scope>NUCLEOTIDE SEQUENCE [LARGE SCALE GENOMIC DNA]</scope>
    <source>
        <strain evidence="9">CCFEE 5527</strain>
    </source>
</reference>
<evidence type="ECO:0000256" key="1">
    <source>
        <dbReference type="ARBA" id="ARBA00004141"/>
    </source>
</evidence>
<feature type="transmembrane region" description="Helical" evidence="6">
    <location>
        <begin position="383"/>
        <end position="405"/>
    </location>
</feature>
<comment type="caution">
    <text evidence="8">The sequence shown here is derived from an EMBL/GenBank/DDBJ whole genome shotgun (WGS) entry which is preliminary data.</text>
</comment>
<feature type="transmembrane region" description="Helical" evidence="6">
    <location>
        <begin position="559"/>
        <end position="583"/>
    </location>
</feature>
<feature type="transmembrane region" description="Helical" evidence="6">
    <location>
        <begin position="178"/>
        <end position="196"/>
    </location>
</feature>
<comment type="subcellular location">
    <subcellularLocation>
        <location evidence="1">Membrane</location>
        <topology evidence="1">Multi-pass membrane protein</topology>
    </subcellularLocation>
</comment>
<dbReference type="Proteomes" id="UP000192596">
    <property type="component" value="Unassembled WGS sequence"/>
</dbReference>
<gene>
    <name evidence="8" type="ORF">B0A48_00617</name>
</gene>
<evidence type="ECO:0000259" key="7">
    <source>
        <dbReference type="Pfam" id="PF01490"/>
    </source>
</evidence>
<evidence type="ECO:0000313" key="8">
    <source>
        <dbReference type="EMBL" id="OQO15234.1"/>
    </source>
</evidence>
<protein>
    <recommendedName>
        <fullName evidence="7">Amino acid transporter transmembrane domain-containing protein</fullName>
    </recommendedName>
</protein>
<accession>A0A1V8TVA2</accession>
<keyword evidence="5 6" id="KW-0472">Membrane</keyword>
<dbReference type="Pfam" id="PF01490">
    <property type="entry name" value="Aa_trans"/>
    <property type="match status" value="1"/>
</dbReference>
<evidence type="ECO:0000256" key="2">
    <source>
        <dbReference type="ARBA" id="ARBA00008066"/>
    </source>
</evidence>
<feature type="transmembrane region" description="Helical" evidence="6">
    <location>
        <begin position="425"/>
        <end position="444"/>
    </location>
</feature>
<feature type="transmembrane region" description="Helical" evidence="6">
    <location>
        <begin position="496"/>
        <end position="518"/>
    </location>
</feature>
<dbReference type="EMBL" id="NAJO01000001">
    <property type="protein sequence ID" value="OQO15234.1"/>
    <property type="molecule type" value="Genomic_DNA"/>
</dbReference>
<name>A0A1V8TVA2_9PEZI</name>
<evidence type="ECO:0000256" key="3">
    <source>
        <dbReference type="ARBA" id="ARBA00022692"/>
    </source>
</evidence>
<dbReference type="AlphaFoldDB" id="A0A1V8TVA2"/>